<dbReference type="SUPFAM" id="SSF46785">
    <property type="entry name" value="Winged helix' DNA-binding domain"/>
    <property type="match status" value="1"/>
</dbReference>
<reference evidence="6" key="2">
    <citation type="submission" date="2023-06" db="EMBL/GenBank/DDBJ databases">
        <authorList>
            <consortium name="Lawrence Berkeley National Laboratory"/>
            <person name="Haridas S."/>
            <person name="Hensen N."/>
            <person name="Bonometti L."/>
            <person name="Westerberg I."/>
            <person name="Brannstrom I.O."/>
            <person name="Guillou S."/>
            <person name="Cros-Aarteil S."/>
            <person name="Calhoun S."/>
            <person name="Kuo A."/>
            <person name="Mondo S."/>
            <person name="Pangilinan J."/>
            <person name="Riley R."/>
            <person name="Labutti K."/>
            <person name="Andreopoulos B."/>
            <person name="Lipzen A."/>
            <person name="Chen C."/>
            <person name="Yanf M."/>
            <person name="Daum C."/>
            <person name="Ng V."/>
            <person name="Clum A."/>
            <person name="Steindorff A."/>
            <person name="Ohm R."/>
            <person name="Martin F."/>
            <person name="Silar P."/>
            <person name="Natvig D."/>
            <person name="Lalanne C."/>
            <person name="Gautier V."/>
            <person name="Ament-Velasquez S.L."/>
            <person name="Kruys A."/>
            <person name="Hutchinson M.I."/>
            <person name="Powell A.J."/>
            <person name="Barry K."/>
            <person name="Miller A.N."/>
            <person name="Grigoriev I.V."/>
            <person name="Debuchy R."/>
            <person name="Gladieux P."/>
            <person name="Thoren M.H."/>
            <person name="Johannesson H."/>
        </authorList>
    </citation>
    <scope>NUCLEOTIDE SEQUENCE</scope>
    <source>
        <strain evidence="6">SMH4131-1</strain>
    </source>
</reference>
<dbReference type="Gene3D" id="3.40.50.150">
    <property type="entry name" value="Vaccinia Virus protein VP39"/>
    <property type="match status" value="1"/>
</dbReference>
<keyword evidence="2" id="KW-0808">Transferase</keyword>
<name>A0AAE0IWW1_9PEZI</name>
<dbReference type="InterPro" id="IPR016461">
    <property type="entry name" value="COMT-like"/>
</dbReference>
<proteinExistence type="predicted"/>
<reference evidence="6" key="1">
    <citation type="journal article" date="2023" name="Mol. Phylogenet. Evol.">
        <title>Genome-scale phylogeny and comparative genomics of the fungal order Sordariales.</title>
        <authorList>
            <person name="Hensen N."/>
            <person name="Bonometti L."/>
            <person name="Westerberg I."/>
            <person name="Brannstrom I.O."/>
            <person name="Guillou S."/>
            <person name="Cros-Aarteil S."/>
            <person name="Calhoun S."/>
            <person name="Haridas S."/>
            <person name="Kuo A."/>
            <person name="Mondo S."/>
            <person name="Pangilinan J."/>
            <person name="Riley R."/>
            <person name="LaButti K."/>
            <person name="Andreopoulos B."/>
            <person name="Lipzen A."/>
            <person name="Chen C."/>
            <person name="Yan M."/>
            <person name="Daum C."/>
            <person name="Ng V."/>
            <person name="Clum A."/>
            <person name="Steindorff A."/>
            <person name="Ohm R.A."/>
            <person name="Martin F."/>
            <person name="Silar P."/>
            <person name="Natvig D.O."/>
            <person name="Lalanne C."/>
            <person name="Gautier V."/>
            <person name="Ament-Velasquez S.L."/>
            <person name="Kruys A."/>
            <person name="Hutchinson M.I."/>
            <person name="Powell A.J."/>
            <person name="Barry K."/>
            <person name="Miller A.N."/>
            <person name="Grigoriev I.V."/>
            <person name="Debuchy R."/>
            <person name="Gladieux P."/>
            <person name="Hiltunen Thoren M."/>
            <person name="Johannesson H."/>
        </authorList>
    </citation>
    <scope>NUCLEOTIDE SEQUENCE</scope>
    <source>
        <strain evidence="6">SMH4131-1</strain>
    </source>
</reference>
<evidence type="ECO:0000259" key="5">
    <source>
        <dbReference type="Pfam" id="PF08100"/>
    </source>
</evidence>
<dbReference type="Pfam" id="PF00891">
    <property type="entry name" value="Methyltransf_2"/>
    <property type="match status" value="1"/>
</dbReference>
<evidence type="ECO:0000313" key="7">
    <source>
        <dbReference type="Proteomes" id="UP001286456"/>
    </source>
</evidence>
<keyword evidence="7" id="KW-1185">Reference proteome</keyword>
<evidence type="ECO:0000256" key="1">
    <source>
        <dbReference type="ARBA" id="ARBA00022603"/>
    </source>
</evidence>
<feature type="domain" description="O-methyltransferase C-terminal" evidence="4">
    <location>
        <begin position="187"/>
        <end position="393"/>
    </location>
</feature>
<gene>
    <name evidence="6" type="ORF">B0T19DRAFT_106667</name>
</gene>
<sequence>MAALPSKHEIEALVTSLGEIAKGYDDSPDLNGYMSRVQIIAKAKELVRALITPDQTPNYHGLNMAELVAIRTFIKLKVLDAIPRTGSISLEDLSKATGAQDSLLERMGRVLVASGFLDQTRPDGGEYKHTKFSLAYILDQPAPGHLFLAMYDDWFKNMHNFDDYLAARGQLTNAREPDDPLRNPYTFTHGQDGTPVWSIMAQDPARLQTFQMGMSGIDVAIPVVGHFDFGAKLKNEPEEDAQGVVQLVDVGGGAGGVLKQILDVHHPALASRNVVLQDRPDVIALAKTVALLPADVKLQGHDFMAEQPVKGAKAYFMRMILHDYADDVGIAILKQLAAAMAPTSRVLICEMVLPARVGEADFPAAVMDQAVMTMGGKERTEQGFAKMFDAAGLELVHVWRAPGVPGACVEGRLRRVAE</sequence>
<dbReference type="SUPFAM" id="SSF53335">
    <property type="entry name" value="S-adenosyl-L-methionine-dependent methyltransferases"/>
    <property type="match status" value="1"/>
</dbReference>
<dbReference type="InterPro" id="IPR036390">
    <property type="entry name" value="WH_DNA-bd_sf"/>
</dbReference>
<accession>A0AAE0IWW1</accession>
<evidence type="ECO:0000256" key="3">
    <source>
        <dbReference type="ARBA" id="ARBA00022691"/>
    </source>
</evidence>
<dbReference type="EMBL" id="JAUEPO010000002">
    <property type="protein sequence ID" value="KAK3332565.1"/>
    <property type="molecule type" value="Genomic_DNA"/>
</dbReference>
<dbReference type="GO" id="GO:0046983">
    <property type="term" value="F:protein dimerization activity"/>
    <property type="evidence" value="ECO:0007669"/>
    <property type="project" value="InterPro"/>
</dbReference>
<comment type="caution">
    <text evidence="6">The sequence shown here is derived from an EMBL/GenBank/DDBJ whole genome shotgun (WGS) entry which is preliminary data.</text>
</comment>
<dbReference type="PANTHER" id="PTHR43712:SF16">
    <property type="entry name" value="O-METHYLTRANSFERASE ELCB"/>
    <property type="match status" value="1"/>
</dbReference>
<dbReference type="InterPro" id="IPR012967">
    <property type="entry name" value="COMT_dimerisation"/>
</dbReference>
<keyword evidence="3" id="KW-0949">S-adenosyl-L-methionine</keyword>
<dbReference type="PROSITE" id="PS51683">
    <property type="entry name" value="SAM_OMT_II"/>
    <property type="match status" value="1"/>
</dbReference>
<dbReference type="PANTHER" id="PTHR43712">
    <property type="entry name" value="PUTATIVE (AFU_ORTHOLOGUE AFUA_4G14580)-RELATED"/>
    <property type="match status" value="1"/>
</dbReference>
<dbReference type="GO" id="GO:0032259">
    <property type="term" value="P:methylation"/>
    <property type="evidence" value="ECO:0007669"/>
    <property type="project" value="UniProtKB-KW"/>
</dbReference>
<feature type="domain" description="O-methyltransferase dimerisation" evidence="5">
    <location>
        <begin position="69"/>
        <end position="136"/>
    </location>
</feature>
<dbReference type="InterPro" id="IPR036388">
    <property type="entry name" value="WH-like_DNA-bd_sf"/>
</dbReference>
<dbReference type="InterPro" id="IPR029063">
    <property type="entry name" value="SAM-dependent_MTases_sf"/>
</dbReference>
<evidence type="ECO:0000259" key="4">
    <source>
        <dbReference type="Pfam" id="PF00891"/>
    </source>
</evidence>
<dbReference type="AlphaFoldDB" id="A0AAE0IWW1"/>
<dbReference type="InterPro" id="IPR001077">
    <property type="entry name" value="COMT_C"/>
</dbReference>
<dbReference type="Pfam" id="PF08100">
    <property type="entry name" value="Dimerisation"/>
    <property type="match status" value="1"/>
</dbReference>
<dbReference type="Proteomes" id="UP001286456">
    <property type="component" value="Unassembled WGS sequence"/>
</dbReference>
<dbReference type="GO" id="GO:0008171">
    <property type="term" value="F:O-methyltransferase activity"/>
    <property type="evidence" value="ECO:0007669"/>
    <property type="project" value="InterPro"/>
</dbReference>
<evidence type="ECO:0000256" key="2">
    <source>
        <dbReference type="ARBA" id="ARBA00022679"/>
    </source>
</evidence>
<dbReference type="Gene3D" id="1.10.10.10">
    <property type="entry name" value="Winged helix-like DNA-binding domain superfamily/Winged helix DNA-binding domain"/>
    <property type="match status" value="1"/>
</dbReference>
<keyword evidence="1 6" id="KW-0489">Methyltransferase</keyword>
<organism evidence="6 7">
    <name type="scientific">Cercophora scortea</name>
    <dbReference type="NCBI Taxonomy" id="314031"/>
    <lineage>
        <taxon>Eukaryota</taxon>
        <taxon>Fungi</taxon>
        <taxon>Dikarya</taxon>
        <taxon>Ascomycota</taxon>
        <taxon>Pezizomycotina</taxon>
        <taxon>Sordariomycetes</taxon>
        <taxon>Sordariomycetidae</taxon>
        <taxon>Sordariales</taxon>
        <taxon>Lasiosphaeriaceae</taxon>
        <taxon>Cercophora</taxon>
    </lineage>
</organism>
<protein>
    <submittedName>
        <fullName evidence="6">S-adenosyl-L-methionine-dependent methyltransferase</fullName>
    </submittedName>
</protein>
<evidence type="ECO:0000313" key="6">
    <source>
        <dbReference type="EMBL" id="KAK3332565.1"/>
    </source>
</evidence>